<dbReference type="SUPFAM" id="SSF56784">
    <property type="entry name" value="HAD-like"/>
    <property type="match status" value="1"/>
</dbReference>
<reference evidence="1 2" key="1">
    <citation type="submission" date="2019-08" db="EMBL/GenBank/DDBJ databases">
        <title>In-depth cultivation of the pig gut microbiome towards novel bacterial diversity and tailored functional studies.</title>
        <authorList>
            <person name="Wylensek D."/>
            <person name="Hitch T.C.A."/>
            <person name="Clavel T."/>
        </authorList>
    </citation>
    <scope>NUCLEOTIDE SEQUENCE [LARGE SCALE GENOMIC DNA]</scope>
    <source>
        <strain evidence="1 2">RF-744-FAT-4</strain>
    </source>
</reference>
<gene>
    <name evidence="1" type="ORF">FYJ52_05535</name>
</gene>
<dbReference type="Pfam" id="PF00702">
    <property type="entry name" value="Hydrolase"/>
    <property type="match status" value="1"/>
</dbReference>
<dbReference type="InterPro" id="IPR023214">
    <property type="entry name" value="HAD_sf"/>
</dbReference>
<comment type="caution">
    <text evidence="1">The sequence shown here is derived from an EMBL/GenBank/DDBJ whole genome shotgun (WGS) entry which is preliminary data.</text>
</comment>
<proteinExistence type="predicted"/>
<dbReference type="PANTHER" id="PTHR18901:SF38">
    <property type="entry name" value="PSEUDOURIDINE-5'-PHOSPHATASE"/>
    <property type="match status" value="1"/>
</dbReference>
<dbReference type="PRINTS" id="PR00413">
    <property type="entry name" value="HADHALOGNASE"/>
</dbReference>
<accession>A0A7X2NFW8</accession>
<keyword evidence="2" id="KW-1185">Reference proteome</keyword>
<protein>
    <submittedName>
        <fullName evidence="1">HAD family phosphatase</fullName>
    </submittedName>
</protein>
<dbReference type="EMBL" id="VUMO01000006">
    <property type="protein sequence ID" value="MSS19862.1"/>
    <property type="molecule type" value="Genomic_DNA"/>
</dbReference>
<dbReference type="InterPro" id="IPR023198">
    <property type="entry name" value="PGP-like_dom2"/>
</dbReference>
<dbReference type="NCBIfam" id="TIGR01509">
    <property type="entry name" value="HAD-SF-IA-v3"/>
    <property type="match status" value="1"/>
</dbReference>
<dbReference type="SFLD" id="SFLDG01135">
    <property type="entry name" value="C1.5.6:_HAD__Beta-PGM__Phospha"/>
    <property type="match status" value="1"/>
</dbReference>
<evidence type="ECO:0000313" key="1">
    <source>
        <dbReference type="EMBL" id="MSS19862.1"/>
    </source>
</evidence>
<dbReference type="Gene3D" id="1.10.150.240">
    <property type="entry name" value="Putative phosphatase, domain 2"/>
    <property type="match status" value="1"/>
</dbReference>
<organism evidence="1 2">
    <name type="scientific">Pseudoramibacter porci</name>
    <dbReference type="NCBI Taxonomy" id="2606631"/>
    <lineage>
        <taxon>Bacteria</taxon>
        <taxon>Bacillati</taxon>
        <taxon>Bacillota</taxon>
        <taxon>Clostridia</taxon>
        <taxon>Eubacteriales</taxon>
        <taxon>Eubacteriaceae</taxon>
        <taxon>Pseudoramibacter</taxon>
    </lineage>
</organism>
<dbReference type="Proteomes" id="UP000461754">
    <property type="component" value="Unassembled WGS sequence"/>
</dbReference>
<dbReference type="SFLD" id="SFLDG01129">
    <property type="entry name" value="C1.5:_HAD__Beta-PGM__Phosphata"/>
    <property type="match status" value="1"/>
</dbReference>
<dbReference type="Gene3D" id="3.40.50.1000">
    <property type="entry name" value="HAD superfamily/HAD-like"/>
    <property type="match status" value="1"/>
</dbReference>
<name>A0A7X2NFW8_9FIRM</name>
<dbReference type="PANTHER" id="PTHR18901">
    <property type="entry name" value="2-DEOXYGLUCOSE-6-PHOSPHATE PHOSPHATASE 2"/>
    <property type="match status" value="1"/>
</dbReference>
<sequence length="260" mass="29119">MGKDVRCSIQRILYSEYCTFLFGSKGQFDIIFLISKARDCMKEYKGIIFDMDGVLLDSERLYKQIEADMYQAVGIQPTQKEIAKSMGRGCENWWQYLKNVYHLDIDPAAQAEYESRRYFELLDVPEKRPAIFPGVRECFAACHHAGFHLSIASGSKRYLVDKVIDLLGIRPYIDGFVTSEDVEVGKPEPDIMEAAASVMGVSPEECLVIDDATNGIIAGKKAGADSWLFASADAALVDASIADAVVQSHWEIMDRLYLSK</sequence>
<dbReference type="AlphaFoldDB" id="A0A7X2NFW8"/>
<dbReference type="InterPro" id="IPR036412">
    <property type="entry name" value="HAD-like_sf"/>
</dbReference>
<dbReference type="SFLD" id="SFLDS00003">
    <property type="entry name" value="Haloacid_Dehalogenase"/>
    <property type="match status" value="1"/>
</dbReference>
<evidence type="ECO:0000313" key="2">
    <source>
        <dbReference type="Proteomes" id="UP000461754"/>
    </source>
</evidence>
<dbReference type="InterPro" id="IPR006439">
    <property type="entry name" value="HAD-SF_hydro_IA"/>
</dbReference>